<feature type="region of interest" description="Disordered" evidence="5">
    <location>
        <begin position="219"/>
        <end position="247"/>
    </location>
</feature>
<evidence type="ECO:0000256" key="3">
    <source>
        <dbReference type="PROSITE-ProRule" id="PRU00168"/>
    </source>
</evidence>
<evidence type="ECO:0000256" key="2">
    <source>
        <dbReference type="ARBA" id="ARBA00022658"/>
    </source>
</evidence>
<feature type="compositionally biased region" description="Polar residues" evidence="5">
    <location>
        <begin position="1"/>
        <end position="13"/>
    </location>
</feature>
<organism evidence="9 10">
    <name type="scientific">Lithohypha guttulata</name>
    <dbReference type="NCBI Taxonomy" id="1690604"/>
    <lineage>
        <taxon>Eukaryota</taxon>
        <taxon>Fungi</taxon>
        <taxon>Dikarya</taxon>
        <taxon>Ascomycota</taxon>
        <taxon>Pezizomycotina</taxon>
        <taxon>Eurotiomycetes</taxon>
        <taxon>Chaetothyriomycetidae</taxon>
        <taxon>Chaetothyriales</taxon>
        <taxon>Trichomeriaceae</taxon>
        <taxon>Lithohypha</taxon>
    </lineage>
</organism>
<dbReference type="EMBL" id="JAVRRG010000080">
    <property type="protein sequence ID" value="KAK5089339.1"/>
    <property type="molecule type" value="Genomic_DNA"/>
</dbReference>
<evidence type="ECO:0000256" key="5">
    <source>
        <dbReference type="SAM" id="MobiDB-lite"/>
    </source>
</evidence>
<dbReference type="InterPro" id="IPR036028">
    <property type="entry name" value="SH3-like_dom_sf"/>
</dbReference>
<sequence length="1043" mass="116409">MESSMTTSYQKSHYTLHDRGSRTSYPQDHFSSTSITLPLASGDIVLVHSIHTNGWADGTLLETGARGWLPTNYCEPYDYATMRPLLKALTEFWDIIRSDGETTIELYRNHDYMRGMVAGVRFLLEKSDCLTRDAPMVKAHDSIRKTRKGLLSDLSLLVKASKNVQGSGLRSDAAEFESTCDDILLKAFQVVTRAVNFFDIWSDQAAFMRSPIAASISPEPLSPTLSTPHASTIRGPSKRSSLYRPQSPAGLVMNRNSRYRPASITRPPIMTHRMSYSGRNIHTYNGHLASEQLSDTYDAFLGVLASFLGSHMQSRSSSELLLSTQQAVKSCRKLLEVVEIILEHRDMTPTDGLQQAKDSMYDKITELVHAARDVFHPLHSEDEDMFYLPEEGIRLVNAATGCVSGAGRCVAKARVLLEEIGDFELELRSDKSEVNSPSDTHALSPTRVGPNTGIARQRSPLNSRRLSKPRLNIPQEKAMTEAMGSPTSDHSASSAEVDQAEVVPQAQQQQPLGRATLHRSESTLVSSARDSGPSFVSQTSTRATSPDSHLKGSPRLHEDEDDDAEDALMEQQFAHELVTNPEGRIIGGSLNAIIERLTSHEPAPDPSFVTMVYLTFRLFATPLGFAEALAYRFHYIEASPRMAQPVRLRVTNVFNGWLESHWRHDRDESTIPFIFSFVKDQVMPVSAIGGNRLLELLQVVATTHSPAVPRVLSTMGKTNIAASANIHTGPPAPQPVLSKSQLNALKTWRMGGSGLSVLDFDPLELARQLTIKTSSIFCSILPEELLGCEFMKDSDSLAVNVRALTTFSNDLANLVVDSILLLEDAKKRAAVIKQWIKIEAKLLELHNYETLITINASLMSSTIQRLRKTWDLIGQKTKSTMEEIKRVVDHAKNYAVLRQRISNRLAPCLPYVGIYRTDLTFIDQGCQATRELKTGDETISVINLDKHSKTAKIISDLQRFQVEYKLAPIDELQTWLQDECIRVRAAGERNFQNQYRRSLLLEPKLEPQQQPAPKRPNLQAFASMSSMPGKDRFDFLTWTHPKE</sequence>
<dbReference type="Gene3D" id="1.10.840.10">
    <property type="entry name" value="Ras guanine-nucleotide exchange factors catalytic domain"/>
    <property type="match status" value="1"/>
</dbReference>
<feature type="compositionally biased region" description="Low complexity" evidence="5">
    <location>
        <begin position="219"/>
        <end position="228"/>
    </location>
</feature>
<dbReference type="Pfam" id="PF00617">
    <property type="entry name" value="RasGEF"/>
    <property type="match status" value="1"/>
</dbReference>
<evidence type="ECO:0000313" key="9">
    <source>
        <dbReference type="EMBL" id="KAK5089339.1"/>
    </source>
</evidence>
<keyword evidence="2 3" id="KW-0344">Guanine-nucleotide releasing factor</keyword>
<evidence type="ECO:0000259" key="8">
    <source>
        <dbReference type="PROSITE" id="PS50212"/>
    </source>
</evidence>
<dbReference type="Proteomes" id="UP001345013">
    <property type="component" value="Unassembled WGS sequence"/>
</dbReference>
<feature type="domain" description="SH3" evidence="6">
    <location>
        <begin position="8"/>
        <end position="79"/>
    </location>
</feature>
<dbReference type="SMART" id="SM00147">
    <property type="entry name" value="RasGEF"/>
    <property type="match status" value="1"/>
</dbReference>
<dbReference type="SMART" id="SM00229">
    <property type="entry name" value="RasGEFN"/>
    <property type="match status" value="1"/>
</dbReference>
<dbReference type="PROSITE" id="PS50009">
    <property type="entry name" value="RASGEF_CAT"/>
    <property type="match status" value="1"/>
</dbReference>
<feature type="region of interest" description="Disordered" evidence="5">
    <location>
        <begin position="1004"/>
        <end position="1030"/>
    </location>
</feature>
<dbReference type="SUPFAM" id="SSF50044">
    <property type="entry name" value="SH3-domain"/>
    <property type="match status" value="1"/>
</dbReference>
<dbReference type="Gene3D" id="1.20.870.10">
    <property type="entry name" value="Son of sevenless (SoS) protein Chain: S domain 1"/>
    <property type="match status" value="1"/>
</dbReference>
<dbReference type="PANTHER" id="PTHR23113">
    <property type="entry name" value="GUANINE NUCLEOTIDE EXCHANGE FACTOR"/>
    <property type="match status" value="1"/>
</dbReference>
<dbReference type="InterPro" id="IPR008937">
    <property type="entry name" value="Ras-like_GEF"/>
</dbReference>
<dbReference type="Pfam" id="PF00618">
    <property type="entry name" value="RasGEF_N"/>
    <property type="match status" value="1"/>
</dbReference>
<dbReference type="InterPro" id="IPR036964">
    <property type="entry name" value="RASGEF_cat_dom_sf"/>
</dbReference>
<reference evidence="9 10" key="1">
    <citation type="submission" date="2023-08" db="EMBL/GenBank/DDBJ databases">
        <title>Black Yeasts Isolated from many extreme environments.</title>
        <authorList>
            <person name="Coleine C."/>
            <person name="Stajich J.E."/>
            <person name="Selbmann L."/>
        </authorList>
    </citation>
    <scope>NUCLEOTIDE SEQUENCE [LARGE SCALE GENOMIC DNA]</scope>
    <source>
        <strain evidence="9 10">CCFEE 5885</strain>
    </source>
</reference>
<proteinExistence type="predicted"/>
<protein>
    <submittedName>
        <fullName evidence="9">Ras guanine nucleotide exchange factor bud5</fullName>
    </submittedName>
</protein>
<feature type="region of interest" description="Disordered" evidence="5">
    <location>
        <begin position="429"/>
        <end position="563"/>
    </location>
</feature>
<dbReference type="InterPro" id="IPR001452">
    <property type="entry name" value="SH3_domain"/>
</dbReference>
<feature type="region of interest" description="Disordered" evidence="5">
    <location>
        <begin position="1"/>
        <end position="25"/>
    </location>
</feature>
<feature type="domain" description="Ras-GEF" evidence="7">
    <location>
        <begin position="761"/>
        <end position="1004"/>
    </location>
</feature>
<dbReference type="PANTHER" id="PTHR23113:SF354">
    <property type="entry name" value="BUD SITE SELECTION PROTEIN 5"/>
    <property type="match status" value="1"/>
</dbReference>
<dbReference type="InterPro" id="IPR001895">
    <property type="entry name" value="RASGEF_cat_dom"/>
</dbReference>
<evidence type="ECO:0000259" key="7">
    <source>
        <dbReference type="PROSITE" id="PS50009"/>
    </source>
</evidence>
<dbReference type="PROSITE" id="PS50212">
    <property type="entry name" value="RASGEF_NTER"/>
    <property type="match status" value="1"/>
</dbReference>
<evidence type="ECO:0000256" key="4">
    <source>
        <dbReference type="PROSITE-ProRule" id="PRU00192"/>
    </source>
</evidence>
<keyword evidence="1 4" id="KW-0728">SH3 domain</keyword>
<gene>
    <name evidence="9" type="primary">BUD5</name>
    <name evidence="9" type="ORF">LTR24_006333</name>
</gene>
<comment type="caution">
    <text evidence="9">The sequence shown here is derived from an EMBL/GenBank/DDBJ whole genome shotgun (WGS) entry which is preliminary data.</text>
</comment>
<dbReference type="SMART" id="SM00326">
    <property type="entry name" value="SH3"/>
    <property type="match status" value="1"/>
</dbReference>
<dbReference type="Gene3D" id="2.30.30.40">
    <property type="entry name" value="SH3 Domains"/>
    <property type="match status" value="1"/>
</dbReference>
<evidence type="ECO:0000259" key="6">
    <source>
        <dbReference type="PROSITE" id="PS50002"/>
    </source>
</evidence>
<name>A0ABR0K785_9EURO</name>
<accession>A0ABR0K785</accession>
<feature type="compositionally biased region" description="Polar residues" evidence="5">
    <location>
        <begin position="434"/>
        <end position="443"/>
    </location>
</feature>
<dbReference type="CDD" id="cd06224">
    <property type="entry name" value="REM"/>
    <property type="match status" value="1"/>
</dbReference>
<dbReference type="PROSITE" id="PS50002">
    <property type="entry name" value="SH3"/>
    <property type="match status" value="1"/>
</dbReference>
<evidence type="ECO:0000256" key="1">
    <source>
        <dbReference type="ARBA" id="ARBA00022443"/>
    </source>
</evidence>
<dbReference type="SUPFAM" id="SSF48366">
    <property type="entry name" value="Ras GEF"/>
    <property type="match status" value="1"/>
</dbReference>
<evidence type="ECO:0000313" key="10">
    <source>
        <dbReference type="Proteomes" id="UP001345013"/>
    </source>
</evidence>
<dbReference type="InterPro" id="IPR000651">
    <property type="entry name" value="Ras-like_Gua-exchang_fac_N"/>
</dbReference>
<dbReference type="CDD" id="cd00155">
    <property type="entry name" value="RasGEF"/>
    <property type="match status" value="1"/>
</dbReference>
<dbReference type="InterPro" id="IPR023578">
    <property type="entry name" value="Ras_GEF_dom_sf"/>
</dbReference>
<feature type="domain" description="N-terminal Ras-GEF" evidence="8">
    <location>
        <begin position="581"/>
        <end position="701"/>
    </location>
</feature>
<keyword evidence="10" id="KW-1185">Reference proteome</keyword>
<feature type="compositionally biased region" description="Low complexity" evidence="5">
    <location>
        <begin position="495"/>
        <end position="511"/>
    </location>
</feature>
<feature type="compositionally biased region" description="Polar residues" evidence="5">
    <location>
        <begin position="522"/>
        <end position="547"/>
    </location>
</feature>
<feature type="compositionally biased region" description="Polar residues" evidence="5">
    <location>
        <begin position="485"/>
        <end position="494"/>
    </location>
</feature>